<evidence type="ECO:0000313" key="7">
    <source>
        <dbReference type="Proteomes" id="UP000323119"/>
    </source>
</evidence>
<reference evidence="5 7" key="1">
    <citation type="journal article" date="2019" name="Nat. Med.">
        <title>A library of human gut bacterial isolates paired with longitudinal multiomics data enables mechanistic microbiome research.</title>
        <authorList>
            <person name="Poyet M."/>
            <person name="Groussin M."/>
            <person name="Gibbons S.M."/>
            <person name="Avila-Pacheco J."/>
            <person name="Jiang X."/>
            <person name="Kearney S.M."/>
            <person name="Perrotta A.R."/>
            <person name="Berdy B."/>
            <person name="Zhao S."/>
            <person name="Lieberman T.D."/>
            <person name="Swanson P.K."/>
            <person name="Smith M."/>
            <person name="Roesemann S."/>
            <person name="Alexander J.E."/>
            <person name="Rich S.A."/>
            <person name="Livny J."/>
            <person name="Vlamakis H."/>
            <person name="Clish C."/>
            <person name="Bullock K."/>
            <person name="Deik A."/>
            <person name="Scott J."/>
            <person name="Pierce K.A."/>
            <person name="Xavier R.J."/>
            <person name="Alm E.J."/>
        </authorList>
    </citation>
    <scope>NUCLEOTIDE SEQUENCE [LARGE SCALE GENOMIC DNA]</scope>
    <source>
        <strain evidence="5 7">BIOML-A204</strain>
    </source>
</reference>
<dbReference type="InterPro" id="IPR016039">
    <property type="entry name" value="Thiolase-like"/>
</dbReference>
<name>A0A9P3ZLP0_9BACT</name>
<organism evidence="5 7">
    <name type="scientific">Alistipes onderdonkii</name>
    <dbReference type="NCBI Taxonomy" id="328813"/>
    <lineage>
        <taxon>Bacteria</taxon>
        <taxon>Pseudomonadati</taxon>
        <taxon>Bacteroidota</taxon>
        <taxon>Bacteroidia</taxon>
        <taxon>Bacteroidales</taxon>
        <taxon>Rikenellaceae</taxon>
        <taxon>Alistipes</taxon>
    </lineage>
</organism>
<evidence type="ECO:0000256" key="2">
    <source>
        <dbReference type="ARBA" id="ARBA00022679"/>
    </source>
</evidence>
<dbReference type="AlphaFoldDB" id="A0A9P3ZLP0"/>
<dbReference type="Pfam" id="PF00109">
    <property type="entry name" value="ketoacyl-synt"/>
    <property type="match status" value="1"/>
</dbReference>
<evidence type="ECO:0000313" key="5">
    <source>
        <dbReference type="EMBL" id="KAA2563708.1"/>
    </source>
</evidence>
<dbReference type="InterPro" id="IPR020841">
    <property type="entry name" value="PKS_Beta-ketoAc_synthase_dom"/>
</dbReference>
<dbReference type="InterPro" id="IPR014030">
    <property type="entry name" value="Ketoacyl_synth_N"/>
</dbReference>
<sequence length="387" mass="39585">MSIAVCGIGIVSAIGIGAGETLGNLRTGRSGIGKPTLPGSAVGVPVGEVKRDNAALGELLGIPEREHPSRTALLGMAAAAQAVADAAIPAGARVALVSGTSVGGMDLTENFYRDFRTDKAKGRLRDVAGHDCADSTQRIARYCGIGGYTATVSTACSSAANAIVTGALLLGSGMADYVVAGGTDALCRFTLNGFNSLSVLDREPCRPFDATRAGLNLGEGAGYLVLTHERPGMRTYCRLAGYANANDAYHQTASSQTGEGAYRAMAGALAQSGLRCVDYINVHGTATPNNDLTEGTALRRLFGGQVPPFSSTKGYTGHALAAAGGIEAVLAVLAITHGLRYGNPGFAEPIPELGLRPVARTQEADVRSVLSNSFGFGGNCCSLIFAK</sequence>
<comment type="similarity">
    <text evidence="1 3">Belongs to the thiolase-like superfamily. Beta-ketoacyl-ACP synthases family.</text>
</comment>
<dbReference type="PROSITE" id="PS00606">
    <property type="entry name" value="KS3_1"/>
    <property type="match status" value="1"/>
</dbReference>
<accession>A0A9P3ZLP0</accession>
<dbReference type="EMBL" id="JANGBQ010000004">
    <property type="protein sequence ID" value="MCQ5082016.1"/>
    <property type="molecule type" value="Genomic_DNA"/>
</dbReference>
<dbReference type="GO" id="GO:0004315">
    <property type="term" value="F:3-oxoacyl-[acyl-carrier-protein] synthase activity"/>
    <property type="evidence" value="ECO:0007669"/>
    <property type="project" value="InterPro"/>
</dbReference>
<evidence type="ECO:0000313" key="6">
    <source>
        <dbReference type="EMBL" id="MCQ5082016.1"/>
    </source>
</evidence>
<feature type="domain" description="Ketosynthase family 3 (KS3)" evidence="4">
    <location>
        <begin position="1"/>
        <end position="387"/>
    </location>
</feature>
<protein>
    <submittedName>
        <fullName evidence="5">Beta-ketoacyl-[acyl-carrier-protein] synthase family protein</fullName>
    </submittedName>
</protein>
<dbReference type="CDD" id="cd00834">
    <property type="entry name" value="KAS_I_II"/>
    <property type="match status" value="1"/>
</dbReference>
<dbReference type="InterPro" id="IPR018201">
    <property type="entry name" value="Ketoacyl_synth_AS"/>
</dbReference>
<dbReference type="Pfam" id="PF02801">
    <property type="entry name" value="Ketoacyl-synt_C"/>
    <property type="match status" value="1"/>
</dbReference>
<dbReference type="InterPro" id="IPR014031">
    <property type="entry name" value="Ketoacyl_synth_C"/>
</dbReference>
<comment type="caution">
    <text evidence="5">The sequence shown here is derived from an EMBL/GenBank/DDBJ whole genome shotgun (WGS) entry which is preliminary data.</text>
</comment>
<dbReference type="PANTHER" id="PTHR11712">
    <property type="entry name" value="POLYKETIDE SYNTHASE-RELATED"/>
    <property type="match status" value="1"/>
</dbReference>
<dbReference type="Proteomes" id="UP001205035">
    <property type="component" value="Unassembled WGS sequence"/>
</dbReference>
<dbReference type="EMBL" id="VVUY01000002">
    <property type="protein sequence ID" value="KAA2563708.1"/>
    <property type="molecule type" value="Genomic_DNA"/>
</dbReference>
<dbReference type="GO" id="GO:0005829">
    <property type="term" value="C:cytosol"/>
    <property type="evidence" value="ECO:0007669"/>
    <property type="project" value="TreeGrafter"/>
</dbReference>
<dbReference type="InterPro" id="IPR000794">
    <property type="entry name" value="Beta-ketoacyl_synthase"/>
</dbReference>
<evidence type="ECO:0000256" key="1">
    <source>
        <dbReference type="ARBA" id="ARBA00008467"/>
    </source>
</evidence>
<evidence type="ECO:0000256" key="3">
    <source>
        <dbReference type="RuleBase" id="RU003694"/>
    </source>
</evidence>
<proteinExistence type="inferred from homology"/>
<reference evidence="6" key="2">
    <citation type="submission" date="2022-06" db="EMBL/GenBank/DDBJ databases">
        <title>Isolation of gut microbiota from human fecal samples.</title>
        <authorList>
            <person name="Pamer E.G."/>
            <person name="Barat B."/>
            <person name="Waligurski E."/>
            <person name="Medina S."/>
            <person name="Paddock L."/>
            <person name="Mostad J."/>
        </authorList>
    </citation>
    <scope>NUCLEOTIDE SEQUENCE</scope>
    <source>
        <strain evidence="6">DFI.6.22</strain>
    </source>
</reference>
<dbReference type="Gene3D" id="3.40.47.10">
    <property type="match status" value="1"/>
</dbReference>
<keyword evidence="2 3" id="KW-0808">Transferase</keyword>
<dbReference type="Proteomes" id="UP000323119">
    <property type="component" value="Unassembled WGS sequence"/>
</dbReference>
<dbReference type="SMART" id="SM00825">
    <property type="entry name" value="PKS_KS"/>
    <property type="match status" value="1"/>
</dbReference>
<gene>
    <name evidence="5" type="ORF">F2S36_02530</name>
    <name evidence="6" type="ORF">NE651_03825</name>
</gene>
<dbReference type="RefSeq" id="WP_055201633.1">
    <property type="nucleotide sequence ID" value="NZ_JADMQE010000001.1"/>
</dbReference>
<dbReference type="PROSITE" id="PS52004">
    <property type="entry name" value="KS3_2"/>
    <property type="match status" value="1"/>
</dbReference>
<evidence type="ECO:0000259" key="4">
    <source>
        <dbReference type="PROSITE" id="PS52004"/>
    </source>
</evidence>
<dbReference type="PANTHER" id="PTHR11712:SF336">
    <property type="entry name" value="3-OXOACYL-[ACYL-CARRIER-PROTEIN] SYNTHASE, MITOCHONDRIAL"/>
    <property type="match status" value="1"/>
</dbReference>
<dbReference type="SUPFAM" id="SSF53901">
    <property type="entry name" value="Thiolase-like"/>
    <property type="match status" value="2"/>
</dbReference>
<dbReference type="GO" id="GO:0006633">
    <property type="term" value="P:fatty acid biosynthetic process"/>
    <property type="evidence" value="ECO:0007669"/>
    <property type="project" value="InterPro"/>
</dbReference>